<name>A0A6C0IWY2_9ZZZZ</name>
<proteinExistence type="predicted"/>
<accession>A0A6C0IWY2</accession>
<dbReference type="EMBL" id="MN740271">
    <property type="protein sequence ID" value="QHT97040.1"/>
    <property type="molecule type" value="Genomic_DNA"/>
</dbReference>
<dbReference type="AlphaFoldDB" id="A0A6C0IWY2"/>
<protein>
    <submittedName>
        <fullName evidence="1">Uncharacterized protein</fullName>
    </submittedName>
</protein>
<evidence type="ECO:0000313" key="1">
    <source>
        <dbReference type="EMBL" id="QHT97040.1"/>
    </source>
</evidence>
<organism evidence="1">
    <name type="scientific">viral metagenome</name>
    <dbReference type="NCBI Taxonomy" id="1070528"/>
    <lineage>
        <taxon>unclassified sequences</taxon>
        <taxon>metagenomes</taxon>
        <taxon>organismal metagenomes</taxon>
    </lineage>
</organism>
<sequence length="133" mass="15339">MQISEHVYCHKTKSSLFQSLCRFISTASTDITYNSLDLPLYLRIVVSEHFKKNIDHLVWKKASFTTYYNGIQDIHMICMSDVRVTLNFVDKSVTVEMYLGDVLSVYRNAGVQFSLVDQYEDPESSVSVLYLCT</sequence>
<reference evidence="1" key="1">
    <citation type="journal article" date="2020" name="Nature">
        <title>Giant virus diversity and host interactions through global metagenomics.</title>
        <authorList>
            <person name="Schulz F."/>
            <person name="Roux S."/>
            <person name="Paez-Espino D."/>
            <person name="Jungbluth S."/>
            <person name="Walsh D.A."/>
            <person name="Denef V.J."/>
            <person name="McMahon K.D."/>
            <person name="Konstantinidis K.T."/>
            <person name="Eloe-Fadrosh E.A."/>
            <person name="Kyrpides N.C."/>
            <person name="Woyke T."/>
        </authorList>
    </citation>
    <scope>NUCLEOTIDE SEQUENCE</scope>
    <source>
        <strain evidence="1">GVMAG-M-3300024510-1</strain>
    </source>
</reference>